<evidence type="ECO:0000313" key="11">
    <source>
        <dbReference type="Proteomes" id="UP000026915"/>
    </source>
</evidence>
<feature type="compositionally biased region" description="Basic and acidic residues" evidence="9">
    <location>
        <begin position="268"/>
        <end position="283"/>
    </location>
</feature>
<dbReference type="InParanoid" id="A0A061GMH4"/>
<evidence type="ECO:0000256" key="9">
    <source>
        <dbReference type="SAM" id="MobiDB-lite"/>
    </source>
</evidence>
<comment type="similarity">
    <text evidence="3 7">Belongs to the clathrin light chain family.</text>
</comment>
<dbReference type="GO" id="GO:0032050">
    <property type="term" value="F:clathrin heavy chain binding"/>
    <property type="evidence" value="ECO:0000318"/>
    <property type="project" value="GO_Central"/>
</dbReference>
<dbReference type="PANTHER" id="PTHR10639:SF7">
    <property type="entry name" value="CLATHRIN LIGHT CHAIN"/>
    <property type="match status" value="1"/>
</dbReference>
<evidence type="ECO:0000256" key="8">
    <source>
        <dbReference type="SAM" id="Coils"/>
    </source>
</evidence>
<gene>
    <name evidence="10" type="ORF">TCM_029908</name>
</gene>
<name>A0A061GMH4_THECC</name>
<dbReference type="InterPro" id="IPR000996">
    <property type="entry name" value="Clathrin_L-chain"/>
</dbReference>
<keyword evidence="5 7" id="KW-0168">Coated pit</keyword>
<feature type="coiled-coil region" evidence="8">
    <location>
        <begin position="124"/>
        <end position="159"/>
    </location>
</feature>
<dbReference type="AlphaFoldDB" id="A0A061GMH4"/>
<evidence type="ECO:0000256" key="7">
    <source>
        <dbReference type="RuleBase" id="RU363137"/>
    </source>
</evidence>
<dbReference type="EMBL" id="CM001884">
    <property type="protein sequence ID" value="EOY28299.1"/>
    <property type="molecule type" value="Genomic_DNA"/>
</dbReference>
<keyword evidence="4 7" id="KW-0472">Membrane</keyword>
<proteinExistence type="inferred from homology"/>
<dbReference type="Pfam" id="PF01086">
    <property type="entry name" value="Clathrin_lg_ch"/>
    <property type="match status" value="1"/>
</dbReference>
<dbReference type="eggNOG" id="ENOG502QVX7">
    <property type="taxonomic scope" value="Eukaryota"/>
</dbReference>
<sequence>MASFDAYGMEGEEIHASPNNHPFDVDDESYSNYGSYSNFTDNQQFPADGGDVAVDHVTSSPEIFGFGSSDPTPAYSQSPFGTTIPVENGNGTNGFGDGNDDVFASDGPVLPPPGEMEPEEGFAFREWRRQNAILLEEKEKKEKELRNQIIEEAEEYKRAFYEKREKTIETNKTNNREREKLYMANQEKFHKTADKQYWTAIAELIPREVPNIEKKRGKKDQEKKPSITVIQGPKPGKPTDLSRMRHILVKLKHAPPPHMIPPPPAPAKDAKDGKDEKDTKNGKDAASNGTTSAEKGAPASSAKDATANAKATSQAISLAGMHNRQTSYNQNSMEIIYFLSATPKP</sequence>
<accession>A0A061GMH4</accession>
<feature type="compositionally biased region" description="Polar residues" evidence="9">
    <location>
        <begin position="30"/>
        <end position="45"/>
    </location>
</feature>
<dbReference type="GO" id="GO:0030125">
    <property type="term" value="C:clathrin vesicle coat"/>
    <property type="evidence" value="ECO:0000318"/>
    <property type="project" value="GO_Central"/>
</dbReference>
<dbReference type="Proteomes" id="UP000026915">
    <property type="component" value="Chromosome 6"/>
</dbReference>
<feature type="region of interest" description="Disordered" evidence="9">
    <location>
        <begin position="1"/>
        <end position="120"/>
    </location>
</feature>
<keyword evidence="8" id="KW-0175">Coiled coil</keyword>
<dbReference type="OMA" id="NADKQSW"/>
<keyword evidence="11" id="KW-1185">Reference proteome</keyword>
<dbReference type="GO" id="GO:0006886">
    <property type="term" value="P:intracellular protein transport"/>
    <property type="evidence" value="ECO:0007669"/>
    <property type="project" value="InterPro"/>
</dbReference>
<comment type="function">
    <text evidence="1 7">Clathrin is the major protein of the polyhedral coat of coated pits and vesicles.</text>
</comment>
<evidence type="ECO:0000256" key="2">
    <source>
        <dbReference type="ARBA" id="ARBA00004180"/>
    </source>
</evidence>
<dbReference type="GO" id="GO:0030130">
    <property type="term" value="C:clathrin coat of trans-Golgi network vesicle"/>
    <property type="evidence" value="ECO:0007669"/>
    <property type="project" value="InterPro"/>
</dbReference>
<dbReference type="GO" id="GO:0005198">
    <property type="term" value="F:structural molecule activity"/>
    <property type="evidence" value="ECO:0007669"/>
    <property type="project" value="InterPro"/>
</dbReference>
<feature type="compositionally biased region" description="Polar residues" evidence="9">
    <location>
        <begin position="69"/>
        <end position="81"/>
    </location>
</feature>
<feature type="region of interest" description="Disordered" evidence="9">
    <location>
        <begin position="208"/>
        <end position="313"/>
    </location>
</feature>
<feature type="compositionally biased region" description="Basic and acidic residues" evidence="9">
    <location>
        <begin position="210"/>
        <end position="225"/>
    </location>
</feature>
<feature type="compositionally biased region" description="Basic residues" evidence="9">
    <location>
        <begin position="244"/>
        <end position="255"/>
    </location>
</feature>
<evidence type="ECO:0000313" key="10">
    <source>
        <dbReference type="EMBL" id="EOY28299.1"/>
    </source>
</evidence>
<dbReference type="PANTHER" id="PTHR10639">
    <property type="entry name" value="CLATHRIN LIGHT CHAIN"/>
    <property type="match status" value="1"/>
</dbReference>
<evidence type="ECO:0000256" key="1">
    <source>
        <dbReference type="ARBA" id="ARBA00003913"/>
    </source>
</evidence>
<keyword evidence="6 7" id="KW-0968">Cytoplasmic vesicle</keyword>
<dbReference type="GO" id="GO:0030132">
    <property type="term" value="C:clathrin coat of coated pit"/>
    <property type="evidence" value="ECO:0007669"/>
    <property type="project" value="InterPro"/>
</dbReference>
<reference evidence="10 11" key="1">
    <citation type="journal article" date="2013" name="Genome Biol.">
        <title>The genome sequence of the most widely cultivated cacao type and its use to identify candidate genes regulating pod color.</title>
        <authorList>
            <person name="Motamayor J.C."/>
            <person name="Mockaitis K."/>
            <person name="Schmutz J."/>
            <person name="Haiminen N."/>
            <person name="Iii D.L."/>
            <person name="Cornejo O."/>
            <person name="Findley S.D."/>
            <person name="Zheng P."/>
            <person name="Utro F."/>
            <person name="Royaert S."/>
            <person name="Saski C."/>
            <person name="Jenkins J."/>
            <person name="Podicheti R."/>
            <person name="Zhao M."/>
            <person name="Scheffler B.E."/>
            <person name="Stack J.C."/>
            <person name="Feltus F.A."/>
            <person name="Mustiga G.M."/>
            <person name="Amores F."/>
            <person name="Phillips W."/>
            <person name="Marelli J.P."/>
            <person name="May G.D."/>
            <person name="Shapiro H."/>
            <person name="Ma J."/>
            <person name="Bustamante C.D."/>
            <person name="Schnell R.J."/>
            <person name="Main D."/>
            <person name="Gilbert D."/>
            <person name="Parida L."/>
            <person name="Kuhn D.N."/>
        </authorList>
    </citation>
    <scope>NUCLEOTIDE SEQUENCE [LARGE SCALE GENOMIC DNA]</scope>
    <source>
        <strain evidence="11">cv. Matina 1-6</strain>
    </source>
</reference>
<organism evidence="10 11">
    <name type="scientific">Theobroma cacao</name>
    <name type="common">Cacao</name>
    <name type="synonym">Cocoa</name>
    <dbReference type="NCBI Taxonomy" id="3641"/>
    <lineage>
        <taxon>Eukaryota</taxon>
        <taxon>Viridiplantae</taxon>
        <taxon>Streptophyta</taxon>
        <taxon>Embryophyta</taxon>
        <taxon>Tracheophyta</taxon>
        <taxon>Spermatophyta</taxon>
        <taxon>Magnoliopsida</taxon>
        <taxon>eudicotyledons</taxon>
        <taxon>Gunneridae</taxon>
        <taxon>Pentapetalae</taxon>
        <taxon>rosids</taxon>
        <taxon>malvids</taxon>
        <taxon>Malvales</taxon>
        <taxon>Malvaceae</taxon>
        <taxon>Byttnerioideae</taxon>
        <taxon>Theobroma</taxon>
    </lineage>
</organism>
<evidence type="ECO:0000256" key="3">
    <source>
        <dbReference type="ARBA" id="ARBA00005263"/>
    </source>
</evidence>
<evidence type="ECO:0000256" key="5">
    <source>
        <dbReference type="ARBA" id="ARBA00023176"/>
    </source>
</evidence>
<dbReference type="STRING" id="3641.A0A061GMH4"/>
<evidence type="ECO:0000256" key="6">
    <source>
        <dbReference type="ARBA" id="ARBA00023329"/>
    </source>
</evidence>
<feature type="compositionally biased region" description="Pro residues" evidence="9">
    <location>
        <begin position="256"/>
        <end position="266"/>
    </location>
</feature>
<protein>
    <recommendedName>
        <fullName evidence="7">Clathrin light chain</fullName>
    </recommendedName>
</protein>
<evidence type="ECO:0000256" key="4">
    <source>
        <dbReference type="ARBA" id="ARBA00023136"/>
    </source>
</evidence>
<dbReference type="GO" id="GO:0072583">
    <property type="term" value="P:clathrin-dependent endocytosis"/>
    <property type="evidence" value="ECO:0000318"/>
    <property type="project" value="GO_Central"/>
</dbReference>
<dbReference type="Gramene" id="EOY28299">
    <property type="protein sequence ID" value="EOY28299"/>
    <property type="gene ID" value="TCM_029908"/>
</dbReference>
<dbReference type="GO" id="GO:0005886">
    <property type="term" value="C:plasma membrane"/>
    <property type="evidence" value="ECO:0000318"/>
    <property type="project" value="GO_Central"/>
</dbReference>
<comment type="subcellular location">
    <subcellularLocation>
        <location evidence="2 7">Cytoplasmic vesicle membrane</location>
        <topology evidence="2 7">Peripheral membrane protein</topology>
        <orientation evidence="2 7">Cytoplasmic side</orientation>
    </subcellularLocation>
    <subcellularLocation>
        <location evidence="7">Membrane</location>
        <location evidence="7">Coated pit</location>
        <topology evidence="7">Peripheral membrane protein</topology>
        <orientation evidence="7">Cytoplasmic side</orientation>
    </subcellularLocation>
    <text evidence="7">Cytoplasmic face of coated pits and vesicles.</text>
</comment>